<dbReference type="Proteomes" id="UP001212841">
    <property type="component" value="Unassembled WGS sequence"/>
</dbReference>
<organism evidence="1 2">
    <name type="scientific">Rhizophlyctis rosea</name>
    <dbReference type="NCBI Taxonomy" id="64517"/>
    <lineage>
        <taxon>Eukaryota</taxon>
        <taxon>Fungi</taxon>
        <taxon>Fungi incertae sedis</taxon>
        <taxon>Chytridiomycota</taxon>
        <taxon>Chytridiomycota incertae sedis</taxon>
        <taxon>Chytridiomycetes</taxon>
        <taxon>Rhizophlyctidales</taxon>
        <taxon>Rhizophlyctidaceae</taxon>
        <taxon>Rhizophlyctis</taxon>
    </lineage>
</organism>
<reference evidence="1" key="1">
    <citation type="submission" date="2020-05" db="EMBL/GenBank/DDBJ databases">
        <title>Phylogenomic resolution of chytrid fungi.</title>
        <authorList>
            <person name="Stajich J.E."/>
            <person name="Amses K."/>
            <person name="Simmons R."/>
            <person name="Seto K."/>
            <person name="Myers J."/>
            <person name="Bonds A."/>
            <person name="Quandt C.A."/>
            <person name="Barry K."/>
            <person name="Liu P."/>
            <person name="Grigoriev I."/>
            <person name="Longcore J.E."/>
            <person name="James T.Y."/>
        </authorList>
    </citation>
    <scope>NUCLEOTIDE SEQUENCE</scope>
    <source>
        <strain evidence="1">JEL0318</strain>
    </source>
</reference>
<dbReference type="EMBL" id="JADGJD010000680">
    <property type="protein sequence ID" value="KAJ3049192.1"/>
    <property type="molecule type" value="Genomic_DNA"/>
</dbReference>
<gene>
    <name evidence="1" type="ORF">HK097_009791</name>
</gene>
<evidence type="ECO:0000313" key="1">
    <source>
        <dbReference type="EMBL" id="KAJ3049192.1"/>
    </source>
</evidence>
<accession>A0AAD5X070</accession>
<proteinExistence type="predicted"/>
<keyword evidence="2" id="KW-1185">Reference proteome</keyword>
<name>A0AAD5X070_9FUNG</name>
<comment type="caution">
    <text evidence="1">The sequence shown here is derived from an EMBL/GenBank/DDBJ whole genome shotgun (WGS) entry which is preliminary data.</text>
</comment>
<protein>
    <submittedName>
        <fullName evidence="1">Uncharacterized protein</fullName>
    </submittedName>
</protein>
<sequence>MASRSYGLFVHRGRLSGHIDFAAIRVFVRTKTTHQTTIRPIKHQGISEPSSRLAPTAKAQLMNLKPSDLREMEHDTLCWTAADLITELDRKENEVQQKKLEVKENMWRLTMAYGELGKLSGRVVIESFEDDWESHAQYKSVLKKRRELWIEALQNEPSFLNLFKPCYPNVQNDTELAENVARCVKRIYKQSSHSHHNYVLTRAGTRSVVVDSKLYSDEEACVLGVLYKKRNYLVEEVQRLPNLQNGE</sequence>
<evidence type="ECO:0000313" key="2">
    <source>
        <dbReference type="Proteomes" id="UP001212841"/>
    </source>
</evidence>
<dbReference type="AlphaFoldDB" id="A0AAD5X070"/>